<dbReference type="EMBL" id="CP000527">
    <property type="protein sequence ID" value="ABM27663.1"/>
    <property type="molecule type" value="Genomic_DNA"/>
</dbReference>
<sequence>MVENGSCGVAGAERGGERAAVGTGLRLVRYMPDAAGTAGDGGGEQPAGRKDRGGRTPGEDGRIVRLPGRQDDGGTGTAGTDDFGIDGLQGLWTRLVEDDLVRVVFHDGGVTDFGAFARLLAPERAWLYRVDAHAVPQGFFWCNGFSGRAAQVHFCFFRNGMSAARAAGAMALTFLLAPQCADAPLDTLLGVTPAPYRHALRLAADLGFSRLGVVPAGTRLAPGTPGGGEAGRVVDVVLTVLTRDAFRTMTTS</sequence>
<dbReference type="RefSeq" id="WP_011791742.1">
    <property type="nucleotide sequence ID" value="NC_008751.1"/>
</dbReference>
<dbReference type="AlphaFoldDB" id="A0A0H3A869"/>
<dbReference type="KEGG" id="dvl:Dvul_0640"/>
<dbReference type="Proteomes" id="UP000009173">
    <property type="component" value="Chromosome"/>
</dbReference>
<accession>A0A0H3A869</accession>
<protein>
    <recommendedName>
        <fullName evidence="4">GNAT family N-acetyltransferase</fullName>
    </recommendedName>
</protein>
<gene>
    <name evidence="2" type="ordered locus">Dvul_0640</name>
</gene>
<organism evidence="2 3">
    <name type="scientific">Nitratidesulfovibrio vulgaris (strain DP4)</name>
    <name type="common">Desulfovibrio vulgaris</name>
    <dbReference type="NCBI Taxonomy" id="391774"/>
    <lineage>
        <taxon>Bacteria</taxon>
        <taxon>Pseudomonadati</taxon>
        <taxon>Thermodesulfobacteriota</taxon>
        <taxon>Desulfovibrionia</taxon>
        <taxon>Desulfovibrionales</taxon>
        <taxon>Desulfovibrionaceae</taxon>
        <taxon>Nitratidesulfovibrio</taxon>
    </lineage>
</organism>
<evidence type="ECO:0000313" key="3">
    <source>
        <dbReference type="Proteomes" id="UP000009173"/>
    </source>
</evidence>
<evidence type="ECO:0000313" key="2">
    <source>
        <dbReference type="EMBL" id="ABM27663.1"/>
    </source>
</evidence>
<proteinExistence type="predicted"/>
<evidence type="ECO:0000256" key="1">
    <source>
        <dbReference type="SAM" id="MobiDB-lite"/>
    </source>
</evidence>
<reference evidence="3" key="1">
    <citation type="journal article" date="2009" name="Environ. Microbiol.">
        <title>Contribution of mobile genetic elements to Desulfovibrio vulgaris genome plasticity.</title>
        <authorList>
            <person name="Walker C.B."/>
            <person name="Stolyar S."/>
            <person name="Chivian D."/>
            <person name="Pinel N."/>
            <person name="Gabster J.A."/>
            <person name="Dehal P.S."/>
            <person name="He Z."/>
            <person name="Yang Z.K."/>
            <person name="Yen H.C."/>
            <person name="Zhou J."/>
            <person name="Wall J.D."/>
            <person name="Hazen T.C."/>
            <person name="Arkin A.P."/>
            <person name="Stahl D.A."/>
        </authorList>
    </citation>
    <scope>NUCLEOTIDE SEQUENCE [LARGE SCALE GENOMIC DNA]</scope>
    <source>
        <strain evidence="3">DP4</strain>
    </source>
</reference>
<name>A0A0H3A869_NITV4</name>
<feature type="region of interest" description="Disordered" evidence="1">
    <location>
        <begin position="33"/>
        <end position="80"/>
    </location>
</feature>
<dbReference type="HOGENOM" id="CLU_1228317_0_0_7"/>
<feature type="compositionally biased region" description="Basic and acidic residues" evidence="1">
    <location>
        <begin position="47"/>
        <end position="72"/>
    </location>
</feature>
<evidence type="ECO:0008006" key="4">
    <source>
        <dbReference type="Google" id="ProtNLM"/>
    </source>
</evidence>